<feature type="region of interest" description="Disordered" evidence="4">
    <location>
        <begin position="311"/>
        <end position="363"/>
    </location>
</feature>
<keyword evidence="7" id="KW-1185">Reference proteome</keyword>
<accession>A0A9W9LL25</accession>
<keyword evidence="3 6" id="KW-0269">Exonuclease</keyword>
<dbReference type="InterPro" id="IPR047021">
    <property type="entry name" value="REXO1/3/4-like"/>
</dbReference>
<dbReference type="Proteomes" id="UP001146351">
    <property type="component" value="Unassembled WGS sequence"/>
</dbReference>
<dbReference type="PANTHER" id="PTHR12801">
    <property type="entry name" value="RNA EXONUCLEASE REXO1 / RECO3 FAMILY MEMBER-RELATED"/>
    <property type="match status" value="1"/>
</dbReference>
<dbReference type="InterPro" id="IPR013520">
    <property type="entry name" value="Ribonucl_H"/>
</dbReference>
<protein>
    <submittedName>
        <fullName evidence="6">Exonuclease RNase T/DNA polymerase III</fullName>
    </submittedName>
</protein>
<evidence type="ECO:0000256" key="1">
    <source>
        <dbReference type="ARBA" id="ARBA00022722"/>
    </source>
</evidence>
<evidence type="ECO:0000256" key="4">
    <source>
        <dbReference type="SAM" id="MobiDB-lite"/>
    </source>
</evidence>
<dbReference type="PANTHER" id="PTHR12801:SF114">
    <property type="entry name" value="EXONUCLEASE, PUTATIVE (AFU_ORTHOLOGUE AFUA_7G00870)-RELATED"/>
    <property type="match status" value="1"/>
</dbReference>
<reference evidence="6" key="1">
    <citation type="submission" date="2022-11" db="EMBL/GenBank/DDBJ databases">
        <authorList>
            <person name="Petersen C."/>
        </authorList>
    </citation>
    <scope>NUCLEOTIDE SEQUENCE</scope>
    <source>
        <strain evidence="6">IBT 21917</strain>
    </source>
</reference>
<feature type="compositionally biased region" description="Basic and acidic residues" evidence="4">
    <location>
        <begin position="311"/>
        <end position="337"/>
    </location>
</feature>
<dbReference type="EMBL" id="JAPQKO010000005">
    <property type="protein sequence ID" value="KAJ5161238.1"/>
    <property type="molecule type" value="Genomic_DNA"/>
</dbReference>
<evidence type="ECO:0000259" key="5">
    <source>
        <dbReference type="SMART" id="SM00479"/>
    </source>
</evidence>
<reference evidence="6" key="2">
    <citation type="journal article" date="2023" name="IMA Fungus">
        <title>Comparative genomic study of the Penicillium genus elucidates a diverse pangenome and 15 lateral gene transfer events.</title>
        <authorList>
            <person name="Petersen C."/>
            <person name="Sorensen T."/>
            <person name="Nielsen M.R."/>
            <person name="Sondergaard T.E."/>
            <person name="Sorensen J.L."/>
            <person name="Fitzpatrick D.A."/>
            <person name="Frisvad J.C."/>
            <person name="Nielsen K.L."/>
        </authorList>
    </citation>
    <scope>NUCLEOTIDE SEQUENCE</scope>
    <source>
        <strain evidence="6">IBT 21917</strain>
    </source>
</reference>
<dbReference type="Gene3D" id="3.30.420.10">
    <property type="entry name" value="Ribonuclease H-like superfamily/Ribonuclease H"/>
    <property type="match status" value="1"/>
</dbReference>
<feature type="compositionally biased region" description="Polar residues" evidence="4">
    <location>
        <begin position="346"/>
        <end position="356"/>
    </location>
</feature>
<evidence type="ECO:0000256" key="2">
    <source>
        <dbReference type="ARBA" id="ARBA00022801"/>
    </source>
</evidence>
<evidence type="ECO:0000313" key="6">
    <source>
        <dbReference type="EMBL" id="KAJ5161238.1"/>
    </source>
</evidence>
<dbReference type="CDD" id="cd06137">
    <property type="entry name" value="DEDDh_RNase"/>
    <property type="match status" value="1"/>
</dbReference>
<dbReference type="GO" id="GO:0003676">
    <property type="term" value="F:nucleic acid binding"/>
    <property type="evidence" value="ECO:0007669"/>
    <property type="project" value="InterPro"/>
</dbReference>
<dbReference type="SMART" id="SM00479">
    <property type="entry name" value="EXOIII"/>
    <property type="match status" value="1"/>
</dbReference>
<dbReference type="AlphaFoldDB" id="A0A9W9LL25"/>
<dbReference type="InterPro" id="IPR012337">
    <property type="entry name" value="RNaseH-like_sf"/>
</dbReference>
<comment type="caution">
    <text evidence="6">The sequence shown here is derived from an EMBL/GenBank/DDBJ whole genome shotgun (WGS) entry which is preliminary data.</text>
</comment>
<dbReference type="GO" id="GO:0004527">
    <property type="term" value="F:exonuclease activity"/>
    <property type="evidence" value="ECO:0007669"/>
    <property type="project" value="UniProtKB-KW"/>
</dbReference>
<proteinExistence type="predicted"/>
<evidence type="ECO:0000256" key="3">
    <source>
        <dbReference type="ARBA" id="ARBA00022839"/>
    </source>
</evidence>
<keyword evidence="1" id="KW-0540">Nuclease</keyword>
<dbReference type="GO" id="GO:0000027">
    <property type="term" value="P:ribosomal large subunit assembly"/>
    <property type="evidence" value="ECO:0007669"/>
    <property type="project" value="TreeGrafter"/>
</dbReference>
<evidence type="ECO:0000313" key="7">
    <source>
        <dbReference type="Proteomes" id="UP001146351"/>
    </source>
</evidence>
<dbReference type="InterPro" id="IPR036397">
    <property type="entry name" value="RNaseH_sf"/>
</dbReference>
<name>A0A9W9LL25_9EURO</name>
<organism evidence="6 7">
    <name type="scientific">Penicillium capsulatum</name>
    <dbReference type="NCBI Taxonomy" id="69766"/>
    <lineage>
        <taxon>Eukaryota</taxon>
        <taxon>Fungi</taxon>
        <taxon>Dikarya</taxon>
        <taxon>Ascomycota</taxon>
        <taxon>Pezizomycotina</taxon>
        <taxon>Eurotiomycetes</taxon>
        <taxon>Eurotiomycetidae</taxon>
        <taxon>Eurotiales</taxon>
        <taxon>Aspergillaceae</taxon>
        <taxon>Penicillium</taxon>
    </lineage>
</organism>
<dbReference type="GO" id="GO:0005634">
    <property type="term" value="C:nucleus"/>
    <property type="evidence" value="ECO:0007669"/>
    <property type="project" value="TreeGrafter"/>
</dbReference>
<dbReference type="GO" id="GO:0006364">
    <property type="term" value="P:rRNA processing"/>
    <property type="evidence" value="ECO:0007669"/>
    <property type="project" value="TreeGrafter"/>
</dbReference>
<keyword evidence="2" id="KW-0378">Hydrolase</keyword>
<gene>
    <name evidence="6" type="ORF">N7492_006630</name>
</gene>
<feature type="domain" description="Exonuclease" evidence="5">
    <location>
        <begin position="126"/>
        <end position="302"/>
    </location>
</feature>
<dbReference type="OrthoDB" id="16516at2759"/>
<sequence length="394" mass="43410">MKTSKQTLTFNLVVQQALRPNFTPITLDASEQALVLRYMRARCHSINRLHTQGITIHPDVAALIPSPTKASPKGSDQDAQSQISIIISRKKRGSKDQRATHKGDIAIDDFKDTPTPLVIQGLRKYKSVAIDCEMVTVVSGSNEVAFLSAVDCLTGAILINNYVLPSSKVLSWNTPSSGITPSLMNRAVRSGEAILGGWAGARQCLWDLIDADTVLVGHSISNDLNVLGMFHSKIVDSSILSAEAVFVPSESNQKLTRTWSLKTLAKELLGYEIQNRRTGHSALEDAYAARDVVIWCIQNPEEFKAWAEETHQKEMKKEEERKLAAEKAREKREKERLQQLQKSADESASGSTTPPWTSIGFDGTKEFDLVGSEATWVKVEKEKLAVFHGAGIGK</sequence>
<dbReference type="SUPFAM" id="SSF53098">
    <property type="entry name" value="Ribonuclease H-like"/>
    <property type="match status" value="1"/>
</dbReference>